<dbReference type="OrthoDB" id="157381at2"/>
<reference evidence="2" key="1">
    <citation type="submission" date="2017-08" db="EMBL/GenBank/DDBJ databases">
        <authorList>
            <person name="Grouzdev D.S."/>
            <person name="Gaisin V.A."/>
            <person name="Rysina M.S."/>
            <person name="Gorlenko V.M."/>
        </authorList>
    </citation>
    <scope>NUCLEOTIDE SEQUENCE [LARGE SCALE GENOMIC DNA]</scope>
    <source>
        <strain evidence="2">Kir15-3F</strain>
    </source>
</reference>
<evidence type="ECO:0000313" key="1">
    <source>
        <dbReference type="EMBL" id="PDW02159.1"/>
    </source>
</evidence>
<dbReference type="AlphaFoldDB" id="A0A2A6RGZ9"/>
<keyword evidence="2" id="KW-1185">Reference proteome</keyword>
<dbReference type="RefSeq" id="WP_097644984.1">
    <property type="nucleotide sequence ID" value="NZ_NQWI01000084.1"/>
</dbReference>
<comment type="caution">
    <text evidence="1">The sequence shown here is derived from an EMBL/GenBank/DDBJ whole genome shotgun (WGS) entry which is preliminary data.</text>
</comment>
<evidence type="ECO:0000313" key="2">
    <source>
        <dbReference type="Proteomes" id="UP000220527"/>
    </source>
</evidence>
<organism evidence="1 2">
    <name type="scientific">Candidatus Viridilinea mediisalina</name>
    <dbReference type="NCBI Taxonomy" id="2024553"/>
    <lineage>
        <taxon>Bacteria</taxon>
        <taxon>Bacillati</taxon>
        <taxon>Chloroflexota</taxon>
        <taxon>Chloroflexia</taxon>
        <taxon>Chloroflexales</taxon>
        <taxon>Chloroflexineae</taxon>
        <taxon>Oscillochloridaceae</taxon>
        <taxon>Candidatus Viridilinea</taxon>
    </lineage>
</organism>
<name>A0A2A6RGZ9_9CHLR</name>
<gene>
    <name evidence="1" type="ORF">CJ255_15385</name>
</gene>
<proteinExistence type="predicted"/>
<sequence>MNVYAFYEGSTEANVVKKVVEKVRRGVAITPPEARGKDQINHQLTSTLAPLLEEPQSTACLVLRDLDAHEDETPERIVQSLSNALRRMLSKRGFDVMPDLQPLAAYEHVFVWASAQPALRVALHIATYRWKAEFIKATIDDYILGLALEPAIAAALAESQHLLIDADRLVMKITQELPELMLQNGIQLVEAKDYVRLYAAVIKMHTAPPVFAEKTLSHASDAKIRATFAPLLAALDFLGEQ</sequence>
<dbReference type="EMBL" id="NQWI01000084">
    <property type="protein sequence ID" value="PDW02159.1"/>
    <property type="molecule type" value="Genomic_DNA"/>
</dbReference>
<dbReference type="Proteomes" id="UP000220527">
    <property type="component" value="Unassembled WGS sequence"/>
</dbReference>
<evidence type="ECO:0008006" key="3">
    <source>
        <dbReference type="Google" id="ProtNLM"/>
    </source>
</evidence>
<protein>
    <recommendedName>
        <fullName evidence="3">DUF4276 family protein</fullName>
    </recommendedName>
</protein>
<accession>A0A2A6RGZ9</accession>